<name>A0ACB9PGB9_BAUVA</name>
<comment type="caution">
    <text evidence="1">The sequence shown here is derived from an EMBL/GenBank/DDBJ whole genome shotgun (WGS) entry which is preliminary data.</text>
</comment>
<reference evidence="1 2" key="1">
    <citation type="journal article" date="2022" name="DNA Res.">
        <title>Chromosomal-level genome assembly of the orchid tree Bauhinia variegata (Leguminosae; Cercidoideae) supports the allotetraploid origin hypothesis of Bauhinia.</title>
        <authorList>
            <person name="Zhong Y."/>
            <person name="Chen Y."/>
            <person name="Zheng D."/>
            <person name="Pang J."/>
            <person name="Liu Y."/>
            <person name="Luo S."/>
            <person name="Meng S."/>
            <person name="Qian L."/>
            <person name="Wei D."/>
            <person name="Dai S."/>
            <person name="Zhou R."/>
        </authorList>
    </citation>
    <scope>NUCLEOTIDE SEQUENCE [LARGE SCALE GENOMIC DNA]</scope>
    <source>
        <strain evidence="1">BV-YZ2020</strain>
    </source>
</reference>
<keyword evidence="2" id="KW-1185">Reference proteome</keyword>
<sequence>MRRKSPWKRKISRWSSCRGRGRGRDRGRGRGRGRGADHSNYEESTQQSQNSRERGIYDYKRGEGRKYDKTNIECYNCHKYGHYANECWSSKRNQGEVHLVEEEGEEEQLLLLANKGNEDKLLWYLDTGASNHMTGNKELFADLDEKQKGEIVFGNDSKVPIEGKGDVLVLTKSGGHRLITQVYFIPSLKANILSLGQLLENGYDIHLKNTYCTLRDEAHNLIAKVPMSKNRMFLLNVKVDHPKCFKACIKDSSLLWHMRFDHLDFGD</sequence>
<protein>
    <submittedName>
        <fullName evidence="1">Uncharacterized protein</fullName>
    </submittedName>
</protein>
<evidence type="ECO:0000313" key="2">
    <source>
        <dbReference type="Proteomes" id="UP000828941"/>
    </source>
</evidence>
<dbReference type="Proteomes" id="UP000828941">
    <property type="component" value="Chromosome 4"/>
</dbReference>
<organism evidence="1 2">
    <name type="scientific">Bauhinia variegata</name>
    <name type="common">Purple orchid tree</name>
    <name type="synonym">Phanera variegata</name>
    <dbReference type="NCBI Taxonomy" id="167791"/>
    <lineage>
        <taxon>Eukaryota</taxon>
        <taxon>Viridiplantae</taxon>
        <taxon>Streptophyta</taxon>
        <taxon>Embryophyta</taxon>
        <taxon>Tracheophyta</taxon>
        <taxon>Spermatophyta</taxon>
        <taxon>Magnoliopsida</taxon>
        <taxon>eudicotyledons</taxon>
        <taxon>Gunneridae</taxon>
        <taxon>Pentapetalae</taxon>
        <taxon>rosids</taxon>
        <taxon>fabids</taxon>
        <taxon>Fabales</taxon>
        <taxon>Fabaceae</taxon>
        <taxon>Cercidoideae</taxon>
        <taxon>Cercideae</taxon>
        <taxon>Bauhiniinae</taxon>
        <taxon>Bauhinia</taxon>
    </lineage>
</organism>
<dbReference type="EMBL" id="CM039429">
    <property type="protein sequence ID" value="KAI4347800.1"/>
    <property type="molecule type" value="Genomic_DNA"/>
</dbReference>
<evidence type="ECO:0000313" key="1">
    <source>
        <dbReference type="EMBL" id="KAI4347800.1"/>
    </source>
</evidence>
<gene>
    <name evidence="1" type="ORF">L6164_008582</name>
</gene>
<accession>A0ACB9PGB9</accession>
<proteinExistence type="predicted"/>